<feature type="region of interest" description="Disordered" evidence="5">
    <location>
        <begin position="66"/>
        <end position="136"/>
    </location>
</feature>
<sequence length="273" mass="27487">MPLRRETVVDAALELLDEVGLDALTTRALTGRLGVRPGALYWHVRDKRELLTAVAERIMDEVFAPATAPTAPPAGTPTPAPAATPAAATPALATPADGTCAAATPADGTPAPATPADGTPAPATPAADTPATDSGPADDWIADVTVFAHALRSALLRHRDGARLVATHTPVSPVALRAVEEGLARMRAAGVPLELAAHFGDTVTSYVTGFALQEQAAPGGAAAGPAPDAAAYPHLTAWAGLHTTPDRDAAFRTGIALITGGLRVALEGGSGQV</sequence>
<dbReference type="RefSeq" id="WP_282704888.1">
    <property type="nucleotide sequence ID" value="NZ_JAAGKO020000077.1"/>
</dbReference>
<dbReference type="InterPro" id="IPR004111">
    <property type="entry name" value="Repressor_TetR_C"/>
</dbReference>
<dbReference type="InterPro" id="IPR001647">
    <property type="entry name" value="HTH_TetR"/>
</dbReference>
<evidence type="ECO:0000313" key="7">
    <source>
        <dbReference type="EMBL" id="MDI5967207.1"/>
    </source>
</evidence>
<dbReference type="Proteomes" id="UP001156398">
    <property type="component" value="Unassembled WGS sequence"/>
</dbReference>
<evidence type="ECO:0000259" key="6">
    <source>
        <dbReference type="PROSITE" id="PS50977"/>
    </source>
</evidence>
<dbReference type="InterPro" id="IPR009057">
    <property type="entry name" value="Homeodomain-like_sf"/>
</dbReference>
<dbReference type="SUPFAM" id="SSF46689">
    <property type="entry name" value="Homeodomain-like"/>
    <property type="match status" value="1"/>
</dbReference>
<dbReference type="InterPro" id="IPR050109">
    <property type="entry name" value="HTH-type_TetR-like_transc_reg"/>
</dbReference>
<dbReference type="InterPro" id="IPR036271">
    <property type="entry name" value="Tet_transcr_reg_TetR-rel_C_sf"/>
</dbReference>
<dbReference type="SUPFAM" id="SSF48498">
    <property type="entry name" value="Tetracyclin repressor-like, C-terminal domain"/>
    <property type="match status" value="1"/>
</dbReference>
<feature type="compositionally biased region" description="Low complexity" evidence="5">
    <location>
        <begin position="83"/>
        <end position="136"/>
    </location>
</feature>
<evidence type="ECO:0000256" key="2">
    <source>
        <dbReference type="ARBA" id="ARBA00023125"/>
    </source>
</evidence>
<dbReference type="Pfam" id="PF00440">
    <property type="entry name" value="TetR_N"/>
    <property type="match status" value="1"/>
</dbReference>
<keyword evidence="2 4" id="KW-0238">DNA-binding</keyword>
<evidence type="ECO:0000256" key="3">
    <source>
        <dbReference type="ARBA" id="ARBA00023163"/>
    </source>
</evidence>
<dbReference type="PROSITE" id="PS50977">
    <property type="entry name" value="HTH_TETR_2"/>
    <property type="match status" value="1"/>
</dbReference>
<reference evidence="7 8" key="1">
    <citation type="submission" date="2023-05" db="EMBL/GenBank/DDBJ databases">
        <title>Streptantibioticus silvisoli sp. nov., acidotolerant actinomycetes 1 from pine litter.</title>
        <authorList>
            <person name="Swiecimska M."/>
            <person name="Golinska P."/>
            <person name="Sangal V."/>
            <person name="Wachnowicz B."/>
            <person name="Goodfellow M."/>
        </authorList>
    </citation>
    <scope>NUCLEOTIDE SEQUENCE [LARGE SCALE GENOMIC DNA]</scope>
    <source>
        <strain evidence="7 8">SL54</strain>
    </source>
</reference>
<name>A0ABT6W8X0_9ACTN</name>
<feature type="domain" description="HTH tetR-type" evidence="6">
    <location>
        <begin position="2"/>
        <end position="62"/>
    </location>
</feature>
<dbReference type="PRINTS" id="PR00455">
    <property type="entry name" value="HTHTETR"/>
</dbReference>
<accession>A0ABT6W8X0</accession>
<feature type="DNA-binding region" description="H-T-H motif" evidence="4">
    <location>
        <begin position="25"/>
        <end position="44"/>
    </location>
</feature>
<gene>
    <name evidence="7" type="ORF">POF43_031545</name>
</gene>
<keyword evidence="1" id="KW-0805">Transcription regulation</keyword>
<dbReference type="PANTHER" id="PTHR30055:SF151">
    <property type="entry name" value="TRANSCRIPTIONAL REGULATORY PROTEIN"/>
    <property type="match status" value="1"/>
</dbReference>
<keyword evidence="3" id="KW-0804">Transcription</keyword>
<evidence type="ECO:0000256" key="1">
    <source>
        <dbReference type="ARBA" id="ARBA00023015"/>
    </source>
</evidence>
<dbReference type="PANTHER" id="PTHR30055">
    <property type="entry name" value="HTH-TYPE TRANSCRIPTIONAL REGULATOR RUTR"/>
    <property type="match status" value="1"/>
</dbReference>
<feature type="compositionally biased region" description="Pro residues" evidence="5">
    <location>
        <begin position="70"/>
        <end position="82"/>
    </location>
</feature>
<protein>
    <submittedName>
        <fullName evidence="7">TetR/AcrR family transcriptional regulator C-terminal domain-containing protein</fullName>
    </submittedName>
</protein>
<dbReference type="Pfam" id="PF02909">
    <property type="entry name" value="TetR_C_1"/>
    <property type="match status" value="1"/>
</dbReference>
<evidence type="ECO:0000256" key="5">
    <source>
        <dbReference type="SAM" id="MobiDB-lite"/>
    </source>
</evidence>
<evidence type="ECO:0000313" key="8">
    <source>
        <dbReference type="Proteomes" id="UP001156398"/>
    </source>
</evidence>
<proteinExistence type="predicted"/>
<dbReference type="Gene3D" id="1.10.10.60">
    <property type="entry name" value="Homeodomain-like"/>
    <property type="match status" value="1"/>
</dbReference>
<dbReference type="Gene3D" id="1.10.357.10">
    <property type="entry name" value="Tetracycline Repressor, domain 2"/>
    <property type="match status" value="1"/>
</dbReference>
<organism evidence="7 8">
    <name type="scientific">Streptantibioticus silvisoli</name>
    <dbReference type="NCBI Taxonomy" id="2705255"/>
    <lineage>
        <taxon>Bacteria</taxon>
        <taxon>Bacillati</taxon>
        <taxon>Actinomycetota</taxon>
        <taxon>Actinomycetes</taxon>
        <taxon>Kitasatosporales</taxon>
        <taxon>Streptomycetaceae</taxon>
        <taxon>Streptantibioticus</taxon>
    </lineage>
</organism>
<comment type="caution">
    <text evidence="7">The sequence shown here is derived from an EMBL/GenBank/DDBJ whole genome shotgun (WGS) entry which is preliminary data.</text>
</comment>
<keyword evidence="8" id="KW-1185">Reference proteome</keyword>
<dbReference type="EMBL" id="JAAGKO020000077">
    <property type="protein sequence ID" value="MDI5967207.1"/>
    <property type="molecule type" value="Genomic_DNA"/>
</dbReference>
<evidence type="ECO:0000256" key="4">
    <source>
        <dbReference type="PROSITE-ProRule" id="PRU00335"/>
    </source>
</evidence>